<evidence type="ECO:0000256" key="1">
    <source>
        <dbReference type="ARBA" id="ARBA00004370"/>
    </source>
</evidence>
<sequence length="128" mass="13843">MTKVKGKARLVILKEVASFSNLTTCTTMAIDWIGFGYAAAVALGGFFGYKRKGSVMSLIAGLLFGSLSCYGAYLISNNPKDVKLSLIAAFTLTVVMGMRFKRSRKLMPAGLMAGLSFLMVLRIIFLVL</sequence>
<evidence type="ECO:0000313" key="7">
    <source>
        <dbReference type="EMBL" id="KAK6489139.1"/>
    </source>
</evidence>
<keyword evidence="3 6" id="KW-0812">Transmembrane</keyword>
<organism evidence="7 8">
    <name type="scientific">Huso huso</name>
    <name type="common">Beluga</name>
    <name type="synonym">Acipenser huso</name>
    <dbReference type="NCBI Taxonomy" id="61971"/>
    <lineage>
        <taxon>Eukaryota</taxon>
        <taxon>Metazoa</taxon>
        <taxon>Chordata</taxon>
        <taxon>Craniata</taxon>
        <taxon>Vertebrata</taxon>
        <taxon>Euteleostomi</taxon>
        <taxon>Actinopterygii</taxon>
        <taxon>Chondrostei</taxon>
        <taxon>Acipenseriformes</taxon>
        <taxon>Acipenseridae</taxon>
        <taxon>Huso</taxon>
    </lineage>
</organism>
<dbReference type="Pfam" id="PF03647">
    <property type="entry name" value="Tmemb_14"/>
    <property type="match status" value="1"/>
</dbReference>
<comment type="subcellular location">
    <subcellularLocation>
        <location evidence="1">Membrane</location>
    </subcellularLocation>
</comment>
<reference evidence="7 8" key="1">
    <citation type="submission" date="2021-05" db="EMBL/GenBank/DDBJ databases">
        <authorList>
            <person name="Zahm M."/>
            <person name="Klopp C."/>
            <person name="Cabau C."/>
            <person name="Kuhl H."/>
            <person name="Suciu R."/>
            <person name="Ciorpac M."/>
            <person name="Holostenco D."/>
            <person name="Gessner J."/>
            <person name="Wuertz S."/>
            <person name="Hohne C."/>
            <person name="Stock M."/>
            <person name="Gislard M."/>
            <person name="Lluch J."/>
            <person name="Milhes M."/>
            <person name="Lampietro C."/>
            <person name="Lopez Roques C."/>
            <person name="Donnadieu C."/>
            <person name="Du K."/>
            <person name="Schartl M."/>
            <person name="Guiguen Y."/>
        </authorList>
    </citation>
    <scope>NUCLEOTIDE SEQUENCE [LARGE SCALE GENOMIC DNA]</scope>
    <source>
        <strain evidence="7">Hh-F2</strain>
        <tissue evidence="7">Blood</tissue>
    </source>
</reference>
<keyword evidence="4 6" id="KW-1133">Transmembrane helix</keyword>
<feature type="transmembrane region" description="Helical" evidence="6">
    <location>
        <begin position="56"/>
        <end position="76"/>
    </location>
</feature>
<dbReference type="PANTHER" id="PTHR12668">
    <property type="entry name" value="TRANSMEMBRANE PROTEIN 14, 15"/>
    <property type="match status" value="1"/>
</dbReference>
<comment type="similarity">
    <text evidence="2">Belongs to the TMEM14 family.</text>
</comment>
<protein>
    <submittedName>
        <fullName evidence="7">Transmembrane protein 14A</fullName>
    </submittedName>
</protein>
<evidence type="ECO:0000313" key="8">
    <source>
        <dbReference type="Proteomes" id="UP001369086"/>
    </source>
</evidence>
<feature type="transmembrane region" description="Helical" evidence="6">
    <location>
        <begin position="82"/>
        <end position="100"/>
    </location>
</feature>
<feature type="transmembrane region" description="Helical" evidence="6">
    <location>
        <begin position="29"/>
        <end position="49"/>
    </location>
</feature>
<feature type="transmembrane region" description="Helical" evidence="6">
    <location>
        <begin position="107"/>
        <end position="127"/>
    </location>
</feature>
<dbReference type="Gene3D" id="1.10.10.1740">
    <property type="entry name" value="Transmembrane protein 14-like"/>
    <property type="match status" value="1"/>
</dbReference>
<evidence type="ECO:0000256" key="4">
    <source>
        <dbReference type="ARBA" id="ARBA00022989"/>
    </source>
</evidence>
<dbReference type="InterPro" id="IPR005349">
    <property type="entry name" value="TMEM14"/>
</dbReference>
<gene>
    <name evidence="7" type="ORF">HHUSO_G8155</name>
</gene>
<keyword evidence="8" id="KW-1185">Reference proteome</keyword>
<comment type="caution">
    <text evidence="7">The sequence shown here is derived from an EMBL/GenBank/DDBJ whole genome shotgun (WGS) entry which is preliminary data.</text>
</comment>
<accession>A0ABR0ZWE5</accession>
<dbReference type="Gene3D" id="6.10.250.1330">
    <property type="match status" value="1"/>
</dbReference>
<evidence type="ECO:0000256" key="2">
    <source>
        <dbReference type="ARBA" id="ARBA00007590"/>
    </source>
</evidence>
<dbReference type="PANTHER" id="PTHR12668:SF11">
    <property type="entry name" value="TRANSMEMBRANE PROTEIN 14A"/>
    <property type="match status" value="1"/>
</dbReference>
<evidence type="ECO:0000256" key="5">
    <source>
        <dbReference type="ARBA" id="ARBA00023136"/>
    </source>
</evidence>
<dbReference type="InterPro" id="IPR044890">
    <property type="entry name" value="TMEM14_sf"/>
</dbReference>
<evidence type="ECO:0000256" key="6">
    <source>
        <dbReference type="SAM" id="Phobius"/>
    </source>
</evidence>
<evidence type="ECO:0000256" key="3">
    <source>
        <dbReference type="ARBA" id="ARBA00022692"/>
    </source>
</evidence>
<dbReference type="Proteomes" id="UP001369086">
    <property type="component" value="Unassembled WGS sequence"/>
</dbReference>
<dbReference type="EMBL" id="JAHFZB010000006">
    <property type="protein sequence ID" value="KAK6489139.1"/>
    <property type="molecule type" value="Genomic_DNA"/>
</dbReference>
<name>A0ABR0ZWE5_HUSHU</name>
<keyword evidence="5 6" id="KW-0472">Membrane</keyword>
<proteinExistence type="inferred from homology"/>